<evidence type="ECO:0000313" key="7">
    <source>
        <dbReference type="Proteomes" id="UP000654370"/>
    </source>
</evidence>
<dbReference type="InterPro" id="IPR013783">
    <property type="entry name" value="Ig-like_fold"/>
</dbReference>
<dbReference type="SUPFAM" id="SSF48350">
    <property type="entry name" value="GTPase activation domain, GAP"/>
    <property type="match status" value="1"/>
</dbReference>
<comment type="subcellular location">
    <subcellularLocation>
        <location evidence="2">Cytoplasmic vesicle</location>
        <location evidence="2">Phagosome membrane</location>
    </subcellularLocation>
    <subcellularLocation>
        <location evidence="1">Early endosome membrane</location>
    </subcellularLocation>
</comment>
<dbReference type="InterPro" id="IPR046985">
    <property type="entry name" value="IP5"/>
</dbReference>
<accession>A0A8H7PVJ0</accession>
<dbReference type="SMART" id="SM00128">
    <property type="entry name" value="IPPc"/>
    <property type="match status" value="1"/>
</dbReference>
<dbReference type="Gene3D" id="2.60.40.10">
    <property type="entry name" value="Immunoglobulins"/>
    <property type="match status" value="1"/>
</dbReference>
<dbReference type="EMBL" id="JAEPQZ010000005">
    <property type="protein sequence ID" value="KAG2181008.1"/>
    <property type="molecule type" value="Genomic_DNA"/>
</dbReference>
<dbReference type="PROSITE" id="PS50238">
    <property type="entry name" value="RHOGAP"/>
    <property type="match status" value="1"/>
</dbReference>
<dbReference type="AlphaFoldDB" id="A0A8H7PVJ0"/>
<gene>
    <name evidence="6" type="ORF">INT43_008590</name>
</gene>
<evidence type="ECO:0000256" key="4">
    <source>
        <dbReference type="ARBA" id="ARBA00023329"/>
    </source>
</evidence>
<evidence type="ECO:0000256" key="3">
    <source>
        <dbReference type="ARBA" id="ARBA00022753"/>
    </source>
</evidence>
<dbReference type="OrthoDB" id="7862313at2759"/>
<dbReference type="PANTHER" id="PTHR11200:SF300">
    <property type="entry name" value="TYPE II INOSITOL 1,4,5-TRISPHOSPHATE 5-PHOSPHATASE"/>
    <property type="match status" value="1"/>
</dbReference>
<keyword evidence="3" id="KW-0967">Endosome</keyword>
<dbReference type="SMART" id="SM00324">
    <property type="entry name" value="RhoGAP"/>
    <property type="match status" value="1"/>
</dbReference>
<dbReference type="GO" id="GO:0031901">
    <property type="term" value="C:early endosome membrane"/>
    <property type="evidence" value="ECO:0007669"/>
    <property type="project" value="UniProtKB-SubCell"/>
</dbReference>
<evidence type="ECO:0000313" key="6">
    <source>
        <dbReference type="EMBL" id="KAG2181008.1"/>
    </source>
</evidence>
<dbReference type="Gene3D" id="3.60.10.10">
    <property type="entry name" value="Endonuclease/exonuclease/phosphatase"/>
    <property type="match status" value="1"/>
</dbReference>
<dbReference type="Proteomes" id="UP000654370">
    <property type="component" value="Unassembled WGS sequence"/>
</dbReference>
<organism evidence="6 7">
    <name type="scientific">Mortierella isabellina</name>
    <name type="common">Filamentous fungus</name>
    <name type="synonym">Umbelopsis isabellina</name>
    <dbReference type="NCBI Taxonomy" id="91625"/>
    <lineage>
        <taxon>Eukaryota</taxon>
        <taxon>Fungi</taxon>
        <taxon>Fungi incertae sedis</taxon>
        <taxon>Mucoromycota</taxon>
        <taxon>Mucoromycotina</taxon>
        <taxon>Umbelopsidomycetes</taxon>
        <taxon>Umbelopsidales</taxon>
        <taxon>Umbelopsidaceae</taxon>
        <taxon>Umbelopsis</taxon>
    </lineage>
</organism>
<dbReference type="InterPro" id="IPR000300">
    <property type="entry name" value="IPPc"/>
</dbReference>
<sequence length="1021" mass="114189">MSSVLLGTADYKLNPADIIKNVYECEVKQGNNGDGQHHYVCIVQHDSQRTPSDARPSGILLCKVSNSKQVVTIAEIPLCAEVKYDISQTSDFKEGIKTGSLINVSLDDKSMAFVFQDNTNMAKFVEELRNKLKSATQHQLQKDKDFGWLNYTVQKIEQSPTTNNNETFEFKRSKSAIGLETSQLNPLLSSDTLPFTAMLQKSSTMGSVKANGLGDNTKRFQRHLDSYEIKKAWLSARMRDKEDEFVDWEDISVFAGTWNVHGSLPEESLAPWLLGNATDDDKAIEPDIYIVGLQEMDLSTQAYLVYDSTRENAWCDAVLKGLGNRAQKYRKVASQQYVSMMLVVLAKESIEKHISEISITYAGIGLMGVMGNKGCISVRFRLYDSYVCCVTSHLAAFMNNVERRNQDYAEICKRISFPLIADEKTAYATSLWNDGGDEGVSFIENSGVIKDWDRESSIFHSDHLIWVGDLNYRIGLTESEVKSSLRQRNLESLIEYDQLSIERAAGRTFQVFNEGTLDFLPTYKFDVGTNRYDTSEKRRAPAWTDRVLWRKPRANLGPDPKTAHHSDIQLSSYDSCMDMMMSDHKPVNALLRLKARKINVAEQAKCKANIVKSITENPEERGPDARISNSFVEFGDVRFMTAKEVSITLENTGQLVASWRFIPKLNEASICKPWLTISQTSGVLGPGEQVVIDFCILIDTATATLFNNDQDSVADMLILRLENGKDFFVVISGNYIPTCFGMSLEMLARLKGPVHSTEKESSASSSLTNSPEVGQNGTVPKEIWQMLDFMWNEKIFKLEDLFLKGGDVLLAQYILKCLDSGTDFDETVLLGTKPVKGGSADEVVEEGIKDAGNTHLERRKSQEAEALDSLAKSDAPNAIEHQTSTLNATDDNESEELTDEVNPTIGANSVIDVLVAMLTNLPEPVIPSSHYKRIIDGSLNSKISHLKEHMSPVHYNVLIYVTDFLREAVRSSPAGVAEARQQKIVEVFADALLRPPMGYSDRNPKSSRRKRQQIISAFLTQ</sequence>
<dbReference type="Gene3D" id="1.10.555.10">
    <property type="entry name" value="Rho GTPase activation protein"/>
    <property type="match status" value="1"/>
</dbReference>
<dbReference type="GO" id="GO:0007165">
    <property type="term" value="P:signal transduction"/>
    <property type="evidence" value="ECO:0007669"/>
    <property type="project" value="InterPro"/>
</dbReference>
<dbReference type="PANTHER" id="PTHR11200">
    <property type="entry name" value="INOSITOL 5-PHOSPHATASE"/>
    <property type="match status" value="1"/>
</dbReference>
<dbReference type="Pfam" id="PF22669">
    <property type="entry name" value="Exo_endo_phos2"/>
    <property type="match status" value="1"/>
</dbReference>
<evidence type="ECO:0000256" key="2">
    <source>
        <dbReference type="ARBA" id="ARBA00004580"/>
    </source>
</evidence>
<dbReference type="GO" id="GO:0004439">
    <property type="term" value="F:phosphatidylinositol-4,5-bisphosphate 5-phosphatase activity"/>
    <property type="evidence" value="ECO:0007669"/>
    <property type="project" value="TreeGrafter"/>
</dbReference>
<comment type="caution">
    <text evidence="6">The sequence shown here is derived from an EMBL/GenBank/DDBJ whole genome shotgun (WGS) entry which is preliminary data.</text>
</comment>
<dbReference type="InterPro" id="IPR008936">
    <property type="entry name" value="Rho_GTPase_activation_prot"/>
</dbReference>
<dbReference type="GO" id="GO:0046856">
    <property type="term" value="P:phosphatidylinositol dephosphorylation"/>
    <property type="evidence" value="ECO:0007669"/>
    <property type="project" value="InterPro"/>
</dbReference>
<keyword evidence="4" id="KW-0968">Cytoplasmic vesicle</keyword>
<feature type="domain" description="Rho-GAP" evidence="5">
    <location>
        <begin position="838"/>
        <end position="1021"/>
    </location>
</feature>
<name>A0A8H7PVJ0_MORIS</name>
<dbReference type="InterPro" id="IPR036691">
    <property type="entry name" value="Endo/exonu/phosph_ase_sf"/>
</dbReference>
<dbReference type="Pfam" id="PF21310">
    <property type="entry name" value="OCRL-like_ASH"/>
    <property type="match status" value="1"/>
</dbReference>
<dbReference type="SUPFAM" id="SSF56219">
    <property type="entry name" value="DNase I-like"/>
    <property type="match status" value="1"/>
</dbReference>
<keyword evidence="7" id="KW-1185">Reference proteome</keyword>
<dbReference type="InterPro" id="IPR000198">
    <property type="entry name" value="RhoGAP_dom"/>
</dbReference>
<evidence type="ECO:0000256" key="1">
    <source>
        <dbReference type="ARBA" id="ARBA00004146"/>
    </source>
</evidence>
<proteinExistence type="predicted"/>
<reference evidence="6" key="1">
    <citation type="submission" date="2020-12" db="EMBL/GenBank/DDBJ databases">
        <title>Metabolic potential, ecology and presence of endohyphal bacteria is reflected in genomic diversity of Mucoromycotina.</title>
        <authorList>
            <person name="Muszewska A."/>
            <person name="Okrasinska A."/>
            <person name="Steczkiewicz K."/>
            <person name="Drgas O."/>
            <person name="Orlowska M."/>
            <person name="Perlinska-Lenart U."/>
            <person name="Aleksandrzak-Piekarczyk T."/>
            <person name="Szatraj K."/>
            <person name="Zielenkiewicz U."/>
            <person name="Pilsyk S."/>
            <person name="Malc E."/>
            <person name="Mieczkowski P."/>
            <person name="Kruszewska J.S."/>
            <person name="Biernat P."/>
            <person name="Pawlowska J."/>
        </authorList>
    </citation>
    <scope>NUCLEOTIDE SEQUENCE</scope>
    <source>
        <strain evidence="6">WA0000067209</strain>
    </source>
</reference>
<protein>
    <recommendedName>
        <fullName evidence="5">Rho-GAP domain-containing protein</fullName>
    </recommendedName>
</protein>
<dbReference type="InterPro" id="IPR048869">
    <property type="entry name" value="OCRL-1_2_ASH"/>
</dbReference>
<evidence type="ECO:0000259" key="5">
    <source>
        <dbReference type="PROSITE" id="PS50238"/>
    </source>
</evidence>